<dbReference type="Pfam" id="PF07823">
    <property type="entry name" value="CPDase"/>
    <property type="match status" value="1"/>
</dbReference>
<protein>
    <submittedName>
        <fullName evidence="1">2,3 -cyclic-nucleotide 3 -phosphodiesterase</fullName>
    </submittedName>
</protein>
<dbReference type="GO" id="GO:0009187">
    <property type="term" value="P:cyclic nucleotide metabolic process"/>
    <property type="evidence" value="ECO:0007669"/>
    <property type="project" value="TreeGrafter"/>
</dbReference>
<proteinExistence type="predicted"/>
<reference evidence="1" key="1">
    <citation type="submission" date="2023-11" db="EMBL/GenBank/DDBJ databases">
        <authorList>
            <person name="Alioto T."/>
            <person name="Alioto T."/>
            <person name="Gomez Garrido J."/>
        </authorList>
    </citation>
    <scope>NUCLEOTIDE SEQUENCE</scope>
</reference>
<dbReference type="AlphaFoldDB" id="A0AAI8YRS0"/>
<organism evidence="1 2">
    <name type="scientific">Lecanosticta acicola</name>
    <dbReference type="NCBI Taxonomy" id="111012"/>
    <lineage>
        <taxon>Eukaryota</taxon>
        <taxon>Fungi</taxon>
        <taxon>Dikarya</taxon>
        <taxon>Ascomycota</taxon>
        <taxon>Pezizomycotina</taxon>
        <taxon>Dothideomycetes</taxon>
        <taxon>Dothideomycetidae</taxon>
        <taxon>Mycosphaerellales</taxon>
        <taxon>Mycosphaerellaceae</taxon>
        <taxon>Lecanosticta</taxon>
    </lineage>
</organism>
<dbReference type="EMBL" id="CAVMBE010000003">
    <property type="protein sequence ID" value="CAK3796908.1"/>
    <property type="molecule type" value="Genomic_DNA"/>
</dbReference>
<dbReference type="PANTHER" id="PTHR28141">
    <property type="entry name" value="2',3'-CYCLIC-NUCLEOTIDE 3'-PHOSPHODIESTERASE"/>
    <property type="match status" value="1"/>
</dbReference>
<name>A0AAI8YRS0_9PEZI</name>
<accession>A0AAI8YRS0</accession>
<sequence length="220" mass="24826">MPGYSLWLVPRSDNPFNKTAQELISDTVPRNFVSPEKTNHFIPHVTLTSEIDPEKVLAGKSPQEWLDSLSMPEEFKCGLEVNEVLLQLDTVEAEEPFFRKMNIALKQNDNLSKLAALCRQKAVLLDADDAKAQTWVKSDYRPHLSLFYGDVPTREVQSKVPLVEMKIGFAFGDLFACCGGALCLGGEMVLVDTTKAINEWEIIARRETPWATWRATRNLL</sequence>
<dbReference type="Gene3D" id="3.90.1140.10">
    <property type="entry name" value="Cyclic phosphodiesterase"/>
    <property type="match status" value="1"/>
</dbReference>
<dbReference type="PANTHER" id="PTHR28141:SF1">
    <property type="entry name" value="2',3'-CYCLIC-NUCLEOTIDE 3'-PHOSPHODIESTERASE"/>
    <property type="match status" value="1"/>
</dbReference>
<keyword evidence="2" id="KW-1185">Reference proteome</keyword>
<dbReference type="InterPro" id="IPR009097">
    <property type="entry name" value="Cyclic_Pdiesterase"/>
</dbReference>
<dbReference type="GO" id="GO:0004113">
    <property type="term" value="F:2',3'-cyclic-nucleotide 3'-phosphodiesterase activity"/>
    <property type="evidence" value="ECO:0007669"/>
    <property type="project" value="TreeGrafter"/>
</dbReference>
<dbReference type="InterPro" id="IPR012386">
    <property type="entry name" value="Cyclic-nucl_3Pdiesterase"/>
</dbReference>
<gene>
    <name evidence="1" type="ORF">LECACI_7A000796</name>
</gene>
<evidence type="ECO:0000313" key="2">
    <source>
        <dbReference type="Proteomes" id="UP001296104"/>
    </source>
</evidence>
<comment type="caution">
    <text evidence="1">The sequence shown here is derived from an EMBL/GenBank/DDBJ whole genome shotgun (WGS) entry which is preliminary data.</text>
</comment>
<dbReference type="SUPFAM" id="SSF55144">
    <property type="entry name" value="LigT-like"/>
    <property type="match status" value="1"/>
</dbReference>
<evidence type="ECO:0000313" key="1">
    <source>
        <dbReference type="EMBL" id="CAK3796908.1"/>
    </source>
</evidence>
<dbReference type="Proteomes" id="UP001296104">
    <property type="component" value="Unassembled WGS sequence"/>
</dbReference>